<dbReference type="InterPro" id="IPR007527">
    <property type="entry name" value="Znf_SWIM"/>
</dbReference>
<sequence length="630" mass="69776">MPSIPALDDAGWARLIQDTAYYFDDLTLKKGFQYYKQNRVIGLTAGSPGLVTAFVDGKERYSVEIVLGALSISSCSCPVLGPCKHMAAVLMDYAGAQSRPVQLLANAKSSAQVRAAMSSARAVPEGGKAAGSRPSGLRHDNSAAGTLAAGNSEPGSGGGAESSNGTDADDRVESYPDGGEAGYAGGSGSSGRMDNRPGGADRSSVRPGSTGAKGGALRGSQDALKEQGRLIPVMNVAEWHELFARCVSPLAGDTRNPQYADEAIAAILRIKPPMAPELEKLFGLHTRLFVLETLTARVVGRTGTFTPSLGYYTHLAVTELQDDIERFFSTKPSPASEPEQWNRILDTLGVLRRALLAESKEQTFYSALYYLLWRKWIIPEMRDTALFEEELRRLEGEEDNRAASPSRQPLLIARAWMHFCLSEDDEALSLLREAAKRPGFHPEGLDIFWEPLSEAGEARRLVSWLTEAGELLRGHRRHGLDSYARHWEEAVRLLPGAEPQMWRLLADMLPLSGDIYEEKLLAHGRWRQWMDYQLSSGKDPADFRVRELQPLEKNAPELLLPFYHQAVERHVSEKNRSSYKAAVKLLKRLSKLYKKMKAEDRFEHFLGSFTARHSRLRALQEELRKGKLTP</sequence>
<organism evidence="5 6">
    <name type="scientific">Paenibacillus sophorae</name>
    <dbReference type="NCBI Taxonomy" id="1333845"/>
    <lineage>
        <taxon>Bacteria</taxon>
        <taxon>Bacillati</taxon>
        <taxon>Bacillota</taxon>
        <taxon>Bacilli</taxon>
        <taxon>Bacillales</taxon>
        <taxon>Paenibacillaceae</taxon>
        <taxon>Paenibacillus</taxon>
    </lineage>
</organism>
<dbReference type="STRING" id="1333845.SAMN04487895_107114"/>
<keyword evidence="7" id="KW-1185">Reference proteome</keyword>
<dbReference type="RefSeq" id="WP_090834220.1">
    <property type="nucleotide sequence ID" value="NZ_CP076607.1"/>
</dbReference>
<feature type="domain" description="SWIM-type" evidence="3">
    <location>
        <begin position="61"/>
        <end position="94"/>
    </location>
</feature>
<reference evidence="4 7" key="2">
    <citation type="submission" date="2021-06" db="EMBL/GenBank/DDBJ databases">
        <title>Whole genome sequence of Paenibacillus sophorae DSM23020 for comparative genomics.</title>
        <authorList>
            <person name="Kim M.-J."/>
            <person name="Lee G."/>
            <person name="Shin J.-H."/>
        </authorList>
    </citation>
    <scope>NUCLEOTIDE SEQUENCE [LARGE SCALE GENOMIC DNA]</scope>
    <source>
        <strain evidence="4 7">DSM 23020</strain>
    </source>
</reference>
<proteinExistence type="predicted"/>
<dbReference type="Proteomes" id="UP000198809">
    <property type="component" value="Unassembled WGS sequence"/>
</dbReference>
<dbReference type="GO" id="GO:0008270">
    <property type="term" value="F:zinc ion binding"/>
    <property type="evidence" value="ECO:0007669"/>
    <property type="project" value="UniProtKB-KW"/>
</dbReference>
<evidence type="ECO:0000313" key="4">
    <source>
        <dbReference type="EMBL" id="QWU16498.1"/>
    </source>
</evidence>
<accession>A0A1H8PA72</accession>
<keyword evidence="1" id="KW-0479">Metal-binding</keyword>
<dbReference type="EMBL" id="FODH01000007">
    <property type="protein sequence ID" value="SEO38822.1"/>
    <property type="molecule type" value="Genomic_DNA"/>
</dbReference>
<evidence type="ECO:0000313" key="5">
    <source>
        <dbReference type="EMBL" id="SEO38822.1"/>
    </source>
</evidence>
<evidence type="ECO:0000259" key="3">
    <source>
        <dbReference type="PROSITE" id="PS50966"/>
    </source>
</evidence>
<dbReference type="OrthoDB" id="7593573at2"/>
<evidence type="ECO:0000313" key="7">
    <source>
        <dbReference type="Proteomes" id="UP000683429"/>
    </source>
</evidence>
<reference evidence="5 6" key="1">
    <citation type="submission" date="2016-10" db="EMBL/GenBank/DDBJ databases">
        <authorList>
            <person name="de Groot N.N."/>
        </authorList>
    </citation>
    <scope>NUCLEOTIDE SEQUENCE [LARGE SCALE GENOMIC DNA]</scope>
    <source>
        <strain evidence="5 6">CGMCC 1.10238</strain>
    </source>
</reference>
<evidence type="ECO:0000256" key="1">
    <source>
        <dbReference type="PROSITE-ProRule" id="PRU00325"/>
    </source>
</evidence>
<evidence type="ECO:0000313" key="6">
    <source>
        <dbReference type="Proteomes" id="UP000198809"/>
    </source>
</evidence>
<dbReference type="Proteomes" id="UP000683429">
    <property type="component" value="Chromosome"/>
</dbReference>
<dbReference type="Pfam" id="PF04434">
    <property type="entry name" value="SWIM"/>
    <property type="match status" value="1"/>
</dbReference>
<dbReference type="PROSITE" id="PS50966">
    <property type="entry name" value="ZF_SWIM"/>
    <property type="match status" value="1"/>
</dbReference>
<gene>
    <name evidence="4" type="ORF">KP014_04480</name>
    <name evidence="5" type="ORF">SAMN04487895_107114</name>
</gene>
<keyword evidence="1" id="KW-0863">Zinc-finger</keyword>
<protein>
    <submittedName>
        <fullName evidence="4 5">SWIM zinc finger</fullName>
    </submittedName>
</protein>
<dbReference type="EMBL" id="CP076607">
    <property type="protein sequence ID" value="QWU16498.1"/>
    <property type="molecule type" value="Genomic_DNA"/>
</dbReference>
<keyword evidence="1" id="KW-0862">Zinc</keyword>
<feature type="region of interest" description="Disordered" evidence="2">
    <location>
        <begin position="116"/>
        <end position="221"/>
    </location>
</feature>
<dbReference type="AlphaFoldDB" id="A0A1H8PA72"/>
<evidence type="ECO:0000256" key="2">
    <source>
        <dbReference type="SAM" id="MobiDB-lite"/>
    </source>
</evidence>
<name>A0A1H8PA72_9BACL</name>
<feature type="compositionally biased region" description="Gly residues" evidence="2">
    <location>
        <begin position="179"/>
        <end position="189"/>
    </location>
</feature>